<evidence type="ECO:0000256" key="1">
    <source>
        <dbReference type="SAM" id="MobiDB-lite"/>
    </source>
</evidence>
<dbReference type="Proteomes" id="UP000471082">
    <property type="component" value="Unassembled WGS sequence"/>
</dbReference>
<comment type="caution">
    <text evidence="2">The sequence shown here is derived from an EMBL/GenBank/DDBJ whole genome shotgun (WGS) entry which is preliminary data.</text>
</comment>
<dbReference type="AlphaFoldDB" id="A0A6P0E6T7"/>
<organism evidence="2 3">
    <name type="scientific">Xanthomonas perforans</name>
    <dbReference type="NCBI Taxonomy" id="442694"/>
    <lineage>
        <taxon>Bacteria</taxon>
        <taxon>Pseudomonadati</taxon>
        <taxon>Pseudomonadota</taxon>
        <taxon>Gammaproteobacteria</taxon>
        <taxon>Lysobacterales</taxon>
        <taxon>Lysobacteraceae</taxon>
        <taxon>Xanthomonas</taxon>
    </lineage>
</organism>
<evidence type="ECO:0000313" key="2">
    <source>
        <dbReference type="EMBL" id="NEL78727.1"/>
    </source>
</evidence>
<evidence type="ECO:0000313" key="3">
    <source>
        <dbReference type="Proteomes" id="UP000471082"/>
    </source>
</evidence>
<gene>
    <name evidence="2" type="ORF">G3W61_21195</name>
</gene>
<reference evidence="2 3" key="1">
    <citation type="submission" date="2019-11" db="EMBL/GenBank/DDBJ databases">
        <title>Genome-resolved metagenomics to study the prevalence of co-infection and intraspecific heterogeneity among plant pathogen metapopulations.</title>
        <authorList>
            <person name="Newberry E."/>
            <person name="Bhandari R."/>
            <person name="Kemble J."/>
            <person name="Sikora E."/>
            <person name="Potnis N."/>
        </authorList>
    </citation>
    <scope>NUCLEOTIDE SEQUENCE [LARGE SCALE GENOMIC DNA]</scope>
    <source>
        <strain evidence="2">Xp_Tom_Tuscaloosa_18b</strain>
    </source>
</reference>
<dbReference type="EMBL" id="JAAGYU010000180">
    <property type="protein sequence ID" value="NEL78727.1"/>
    <property type="molecule type" value="Genomic_DNA"/>
</dbReference>
<sequence>MKIELESMEDVAEFLAMVSPEMFRRAGVHFGIALGDQTAPQVTRSVSVSGKTVIAVEDAETNDGLPTDIAKPDAPQPVEDTGPSIPAMAALAPEVDATGRKWNERIDSSNKGLNADGTWRARRNHGLSADEVAAIKAEMMVDEKGSPEAEVTTETHPLPVQEPEAAEPAADEPAVETPAQEAAAPLDLDEVLIKGAELAQDASDGHMDVLSASREFISAFDLDVYNAVKEATVEGKALQTLTPGERRLLIGTLTAYTQANGTPDAS</sequence>
<feature type="region of interest" description="Disordered" evidence="1">
    <location>
        <begin position="60"/>
        <end position="81"/>
    </location>
</feature>
<accession>A0A6P0E6T7</accession>
<name>A0A6P0E6T7_XANPE</name>
<proteinExistence type="predicted"/>
<protein>
    <submittedName>
        <fullName evidence="2">Uncharacterized protein</fullName>
    </submittedName>
</protein>